<sequence>MSLDLKTSNAQHIDKKARFSVMSDLYQKNLGVIHRRWPELANLIDIQEIEHLDACVVDGKHQTISVEGIQLSSRYDPIEEAFMYRKHTSGDEYHVMGCGMGDVPKILMHDKNAKKVFIHIINPDVFKLVLHFTDQPWLNDERFHCLHDTLMNTSVSEVVLKHPGAIILPQEIILAKRKTPNLYYHYESIIFYRYAIQQFNSDGSIEFDQLRIKENLPLLRKKKPVDELFKKHGKKHQSVILIGAGPTLEENIDKLKEVYKKPGRPYIVAASMAGKLLYKHEIYPDVIVNVDRGKGLEDNNQDLADFFPFELARHKTRFVCSTLTPHNILKDWRGKTYYANLLTEDYDKIQEILPSIRLYMYGSVIASALHIAFAIATQRVYFMGMDFSFPDNKFHAGMDNSTHEKTMKANTSVINGYGEEVETEISYRTFLTGVENFISMQKVNELEFINCSRRGAKIANTTYLDDQEII</sequence>
<reference evidence="2 3" key="1">
    <citation type="submission" date="2014-04" db="EMBL/GenBank/DDBJ databases">
        <title>Draft genome sequence of Photobacterium halotolerans S2753: a solonamide, ngercheumicin and holomycin producer.</title>
        <authorList>
            <person name="Machado H.R."/>
            <person name="Gram L."/>
        </authorList>
    </citation>
    <scope>NUCLEOTIDE SEQUENCE [LARGE SCALE GENOMIC DNA]</scope>
    <source>
        <strain evidence="2 3">S2753</strain>
    </source>
</reference>
<organism evidence="2 3">
    <name type="scientific">Photobacterium galatheae</name>
    <dbReference type="NCBI Taxonomy" id="1654360"/>
    <lineage>
        <taxon>Bacteria</taxon>
        <taxon>Pseudomonadati</taxon>
        <taxon>Pseudomonadota</taxon>
        <taxon>Gammaproteobacteria</taxon>
        <taxon>Vibrionales</taxon>
        <taxon>Vibrionaceae</taxon>
        <taxon>Photobacterium</taxon>
    </lineage>
</organism>
<evidence type="ECO:0000259" key="1">
    <source>
        <dbReference type="Pfam" id="PF01973"/>
    </source>
</evidence>
<dbReference type="Proteomes" id="UP000027192">
    <property type="component" value="Unassembled WGS sequence"/>
</dbReference>
<dbReference type="AlphaFoldDB" id="A0A066RMP3"/>
<keyword evidence="3" id="KW-1185">Reference proteome</keyword>
<evidence type="ECO:0000313" key="2">
    <source>
        <dbReference type="EMBL" id="KDM91619.1"/>
    </source>
</evidence>
<dbReference type="EMBL" id="JMIB01000021">
    <property type="protein sequence ID" value="KDM91619.1"/>
    <property type="molecule type" value="Genomic_DNA"/>
</dbReference>
<dbReference type="PANTHER" id="PTHR41786">
    <property type="entry name" value="MOTILITY ACCESSORY FACTOR MAF"/>
    <property type="match status" value="1"/>
</dbReference>
<proteinExistence type="predicted"/>
<evidence type="ECO:0000313" key="3">
    <source>
        <dbReference type="Proteomes" id="UP000027192"/>
    </source>
</evidence>
<feature type="domain" description="6-hydroxymethylpterin diphosphokinase MptE-like" evidence="1">
    <location>
        <begin position="213"/>
        <end position="391"/>
    </location>
</feature>
<gene>
    <name evidence="2" type="ORF">EA58_11395</name>
</gene>
<dbReference type="InterPro" id="IPR002826">
    <property type="entry name" value="MptE-like"/>
</dbReference>
<name>A0A066RMP3_9GAMM</name>
<dbReference type="OrthoDB" id="8708422at2"/>
<accession>A0A066RMP3</accession>
<dbReference type="PANTHER" id="PTHR41786:SF1">
    <property type="entry name" value="6-HYDROXYMETHYLPTERIN DIPHOSPHOKINASE MPTE-LIKE DOMAIN-CONTAINING PROTEIN"/>
    <property type="match status" value="1"/>
</dbReference>
<dbReference type="STRING" id="1654360.EA58_11395"/>
<dbReference type="Pfam" id="PF01973">
    <property type="entry name" value="MptE-like"/>
    <property type="match status" value="1"/>
</dbReference>
<comment type="caution">
    <text evidence="2">The sequence shown here is derived from an EMBL/GenBank/DDBJ whole genome shotgun (WGS) entry which is preliminary data.</text>
</comment>
<protein>
    <recommendedName>
        <fullName evidence="1">6-hydroxymethylpterin diphosphokinase MptE-like domain-containing protein</fullName>
    </recommendedName>
</protein>